<proteinExistence type="predicted"/>
<reference evidence="2" key="1">
    <citation type="submission" date="2022-07" db="EMBL/GenBank/DDBJ databases">
        <authorList>
            <person name="Macas J."/>
            <person name="Novak P."/>
            <person name="Neumann P."/>
        </authorList>
    </citation>
    <scope>NUCLEOTIDE SEQUENCE</scope>
</reference>
<dbReference type="Proteomes" id="UP001152484">
    <property type="component" value="Unassembled WGS sequence"/>
</dbReference>
<organism evidence="2 3">
    <name type="scientific">Cuscuta europaea</name>
    <name type="common">European dodder</name>
    <dbReference type="NCBI Taxonomy" id="41803"/>
    <lineage>
        <taxon>Eukaryota</taxon>
        <taxon>Viridiplantae</taxon>
        <taxon>Streptophyta</taxon>
        <taxon>Embryophyta</taxon>
        <taxon>Tracheophyta</taxon>
        <taxon>Spermatophyta</taxon>
        <taxon>Magnoliopsida</taxon>
        <taxon>eudicotyledons</taxon>
        <taxon>Gunneridae</taxon>
        <taxon>Pentapetalae</taxon>
        <taxon>asterids</taxon>
        <taxon>lamiids</taxon>
        <taxon>Solanales</taxon>
        <taxon>Convolvulaceae</taxon>
        <taxon>Cuscuteae</taxon>
        <taxon>Cuscuta</taxon>
        <taxon>Cuscuta subgen. Cuscuta</taxon>
    </lineage>
</organism>
<keyword evidence="3" id="KW-1185">Reference proteome</keyword>
<accession>A0A9P0YI50</accession>
<dbReference type="EMBL" id="CAMAPE010000004">
    <property type="protein sequence ID" value="CAH9057930.1"/>
    <property type="molecule type" value="Genomic_DNA"/>
</dbReference>
<feature type="region of interest" description="Disordered" evidence="1">
    <location>
        <begin position="30"/>
        <end position="66"/>
    </location>
</feature>
<evidence type="ECO:0000313" key="3">
    <source>
        <dbReference type="Proteomes" id="UP001152484"/>
    </source>
</evidence>
<comment type="caution">
    <text evidence="2">The sequence shown here is derived from an EMBL/GenBank/DDBJ whole genome shotgun (WGS) entry which is preliminary data.</text>
</comment>
<feature type="compositionally biased region" description="Polar residues" evidence="1">
    <location>
        <begin position="42"/>
        <end position="51"/>
    </location>
</feature>
<gene>
    <name evidence="2" type="ORF">CEURO_LOCUS1168</name>
</gene>
<name>A0A9P0YI50_CUSEU</name>
<evidence type="ECO:0000256" key="1">
    <source>
        <dbReference type="SAM" id="MobiDB-lite"/>
    </source>
</evidence>
<sequence>MYNTVKAALPVYAYRTHILRRTRGTAVTRWDLRRPDGPPSARKTSTQNMIQKSGEPGVSVGRSSIGQTSVGHRELTEPDFILSHFYILCTRSSSGPIVNGPPKLKTWEPSPHFLYKYSPWE</sequence>
<protein>
    <submittedName>
        <fullName evidence="2">Uncharacterized protein</fullName>
    </submittedName>
</protein>
<dbReference type="AlphaFoldDB" id="A0A9P0YI50"/>
<evidence type="ECO:0000313" key="2">
    <source>
        <dbReference type="EMBL" id="CAH9057930.1"/>
    </source>
</evidence>